<evidence type="ECO:0000256" key="2">
    <source>
        <dbReference type="ARBA" id="ARBA00023015"/>
    </source>
</evidence>
<comment type="subcellular location">
    <subcellularLocation>
        <location evidence="1">Nucleus</location>
    </subcellularLocation>
</comment>
<feature type="region of interest" description="Disordered" evidence="7">
    <location>
        <begin position="735"/>
        <end position="782"/>
    </location>
</feature>
<dbReference type="SMART" id="SM00353">
    <property type="entry name" value="HLH"/>
    <property type="match status" value="1"/>
</dbReference>
<feature type="compositionally biased region" description="Basic and acidic residues" evidence="7">
    <location>
        <begin position="911"/>
        <end position="928"/>
    </location>
</feature>
<evidence type="ECO:0000256" key="5">
    <source>
        <dbReference type="ARBA" id="ARBA00023242"/>
    </source>
</evidence>
<dbReference type="SUPFAM" id="SSF47459">
    <property type="entry name" value="HLH, helix-loop-helix DNA-binding domain"/>
    <property type="match status" value="1"/>
</dbReference>
<evidence type="ECO:0000313" key="10">
    <source>
        <dbReference type="Proteomes" id="UP000620104"/>
    </source>
</evidence>
<dbReference type="InterPro" id="IPR011598">
    <property type="entry name" value="bHLH_dom"/>
</dbReference>
<dbReference type="GO" id="GO:0000981">
    <property type="term" value="F:DNA-binding transcription factor activity, RNA polymerase II-specific"/>
    <property type="evidence" value="ECO:0007669"/>
    <property type="project" value="TreeGrafter"/>
</dbReference>
<dbReference type="OrthoDB" id="5344169at2759"/>
<evidence type="ECO:0000256" key="6">
    <source>
        <dbReference type="SAM" id="Coils"/>
    </source>
</evidence>
<feature type="region of interest" description="Disordered" evidence="7">
    <location>
        <begin position="487"/>
        <end position="576"/>
    </location>
</feature>
<evidence type="ECO:0000256" key="3">
    <source>
        <dbReference type="ARBA" id="ARBA00023125"/>
    </source>
</evidence>
<feature type="compositionally biased region" description="Polar residues" evidence="7">
    <location>
        <begin position="739"/>
        <end position="754"/>
    </location>
</feature>
<keyword evidence="4" id="KW-0804">Transcription</keyword>
<dbReference type="InterPro" id="IPR036638">
    <property type="entry name" value="HLH_DNA-bd_sf"/>
</dbReference>
<organism evidence="9 10">
    <name type="scientific">Naganishia liquefaciens</name>
    <dbReference type="NCBI Taxonomy" id="104408"/>
    <lineage>
        <taxon>Eukaryota</taxon>
        <taxon>Fungi</taxon>
        <taxon>Dikarya</taxon>
        <taxon>Basidiomycota</taxon>
        <taxon>Agaricomycotina</taxon>
        <taxon>Tremellomycetes</taxon>
        <taxon>Filobasidiales</taxon>
        <taxon>Filobasidiaceae</taxon>
        <taxon>Naganishia</taxon>
    </lineage>
</organism>
<dbReference type="GO" id="GO:0005634">
    <property type="term" value="C:nucleus"/>
    <property type="evidence" value="ECO:0007669"/>
    <property type="project" value="UniProtKB-SubCell"/>
</dbReference>
<proteinExistence type="predicted"/>
<gene>
    <name evidence="9" type="ORF">NliqN6_0862</name>
</gene>
<dbReference type="PROSITE" id="PS50888">
    <property type="entry name" value="BHLH"/>
    <property type="match status" value="1"/>
</dbReference>
<dbReference type="InterPro" id="IPR052207">
    <property type="entry name" value="Max-like/E-box_TFs"/>
</dbReference>
<dbReference type="Proteomes" id="UP000620104">
    <property type="component" value="Unassembled WGS sequence"/>
</dbReference>
<feature type="compositionally biased region" description="Polar residues" evidence="7">
    <location>
        <begin position="425"/>
        <end position="453"/>
    </location>
</feature>
<keyword evidence="3" id="KW-0238">DNA-binding</keyword>
<accession>A0A8H3YCL7</accession>
<dbReference type="PANTHER" id="PTHR15741:SF38">
    <property type="entry name" value="BHLH DOMAIN-CONTAINING PROTEIN"/>
    <property type="match status" value="1"/>
</dbReference>
<dbReference type="Gene3D" id="4.10.280.10">
    <property type="entry name" value="Helix-loop-helix DNA-binding domain"/>
    <property type="match status" value="1"/>
</dbReference>
<keyword evidence="6" id="KW-0175">Coiled coil</keyword>
<feature type="region of interest" description="Disordered" evidence="7">
    <location>
        <begin position="911"/>
        <end position="1004"/>
    </location>
</feature>
<name>A0A8H3YCL7_9TREE</name>
<sequence>MDMRQSPPTAIGPGAFQRTNNLDNSRHLAYLGVDKLHEGPSLMHSGAFLISNNMAASSTGHVTPINELPPSIMGALNDVRSQPPANSAMDYFDFDLSSFATEGGLESTGITLDPVPEEIDLDAAQMPADMRSGAAVKNGVAETTWSNNQGSRQGIAPGDMPQGPVVTGQQLSEQLAQFHMQSPAIFAQLNAQKQQQSLLQGIDHMDKNGGNNKRVSFGLHGMAEETQKYGPVHNAPAAMPTPAQSGEMLPNMHNEMVSPMPLGNIDTQNVPGEYSMNDRGDIIFTPLLSPAITTQSGSLSTSPQFTAGLEVSHGRARDSARSDTQRQLEAIQMQQINLQRQLDQLQQQQHQTQFTPQAQRTPYVSPMINPQIQNSYGGALALTDGIPSQGPPSAHPSQEFFSPLGSPALNPVHHGVPLRARHRSSLSNATSPVSSQGSFATPYPSQGNDTTLSPALLPQGGHHVQRFIDANGQAYLTEWAKLLADNATTPTSQNSDGSTSSPVHRTLAEGGHQLNDNSHHRQPNARVALTRSPALGPHRSGNGKTRPSPMIKPSQRPGRSNLGNSASLTSSPLVTGSIGNHQSPALLLAGMHAANATLDGSTGSGSLSPVDLSSILMPPPPVPQRKESASTNFAPITPATLMQLGQVLPSQHESTVMPLAIHDTPQRAKRISQSQNGSQSQTPKADQASLPDCPAEAGPQYIAPRDCVVNGKGRSSGILPADTLDRLRAMKPEAKMTAFRSQKASPSLQATKSGKNGKAATEPNIPPEVRKSSHKQAEQRRRDSLKAGFDELRLLLPPINAEALDPETGEPIPGSSAPRLLPKSSLVPDSNPNKAVSKVALLKYSNEYIGRLHGKVERRDNYIDILKEAIRSCRNLAGFGPDEQLDELLHYAFEDEDEDEVPTGIAMEQEVAKEAKPDEDVDGDDKGEPPIAKRGTKNTLNGTTAQLPSRGKRKSVDPTVSAVAATRSGRPLRRDSLTRSNVSSKNGALTYYEDESPRVEPATLDGDVDMLFDGVNT</sequence>
<dbReference type="EMBL" id="BLZA01000007">
    <property type="protein sequence ID" value="GHJ84460.1"/>
    <property type="molecule type" value="Genomic_DNA"/>
</dbReference>
<dbReference type="AlphaFoldDB" id="A0A8H3YCL7"/>
<dbReference type="GO" id="GO:0046983">
    <property type="term" value="F:protein dimerization activity"/>
    <property type="evidence" value="ECO:0007669"/>
    <property type="project" value="InterPro"/>
</dbReference>
<protein>
    <recommendedName>
        <fullName evidence="8">BHLH domain-containing protein</fullName>
    </recommendedName>
</protein>
<feature type="compositionally biased region" description="Polar residues" evidence="7">
    <location>
        <begin position="487"/>
        <end position="503"/>
    </location>
</feature>
<evidence type="ECO:0000256" key="7">
    <source>
        <dbReference type="SAM" id="MobiDB-lite"/>
    </source>
</evidence>
<feature type="region of interest" description="Disordered" evidence="7">
    <location>
        <begin position="384"/>
        <end position="457"/>
    </location>
</feature>
<feature type="region of interest" description="Disordered" evidence="7">
    <location>
        <begin position="801"/>
        <end position="832"/>
    </location>
</feature>
<evidence type="ECO:0000256" key="1">
    <source>
        <dbReference type="ARBA" id="ARBA00004123"/>
    </source>
</evidence>
<evidence type="ECO:0000256" key="4">
    <source>
        <dbReference type="ARBA" id="ARBA00023163"/>
    </source>
</evidence>
<evidence type="ECO:0000259" key="8">
    <source>
        <dbReference type="PROSITE" id="PS50888"/>
    </source>
</evidence>
<reference evidence="9" key="1">
    <citation type="submission" date="2020-07" db="EMBL/GenBank/DDBJ databases">
        <title>Draft Genome Sequence of a Deep-Sea Yeast, Naganishia (Cryptococcus) liquefaciens strain N6.</title>
        <authorList>
            <person name="Han Y.W."/>
            <person name="Kajitani R."/>
            <person name="Morimoto H."/>
            <person name="Parhat M."/>
            <person name="Tsubouchi H."/>
            <person name="Bakenova O."/>
            <person name="Ogata M."/>
            <person name="Argunhan B."/>
            <person name="Aoki R."/>
            <person name="Kajiwara S."/>
            <person name="Itoh T."/>
            <person name="Iwasaki H."/>
        </authorList>
    </citation>
    <scope>NUCLEOTIDE SEQUENCE</scope>
    <source>
        <strain evidence="9">N6</strain>
    </source>
</reference>
<keyword evidence="10" id="KW-1185">Reference proteome</keyword>
<feature type="compositionally biased region" description="Basic and acidic residues" evidence="7">
    <location>
        <begin position="768"/>
        <end position="782"/>
    </location>
</feature>
<keyword evidence="5" id="KW-0539">Nucleus</keyword>
<keyword evidence="2" id="KW-0805">Transcription regulation</keyword>
<feature type="region of interest" description="Disordered" evidence="7">
    <location>
        <begin position="665"/>
        <end position="697"/>
    </location>
</feature>
<evidence type="ECO:0000313" key="9">
    <source>
        <dbReference type="EMBL" id="GHJ84460.1"/>
    </source>
</evidence>
<feature type="coiled-coil region" evidence="6">
    <location>
        <begin position="321"/>
        <end position="351"/>
    </location>
</feature>
<feature type="compositionally biased region" description="Polar residues" evidence="7">
    <location>
        <begin position="671"/>
        <end position="684"/>
    </location>
</feature>
<comment type="caution">
    <text evidence="9">The sequence shown here is derived from an EMBL/GenBank/DDBJ whole genome shotgun (WGS) entry which is preliminary data.</text>
</comment>
<feature type="compositionally biased region" description="Polar residues" evidence="7">
    <location>
        <begin position="937"/>
        <end position="947"/>
    </location>
</feature>
<feature type="compositionally biased region" description="Polar residues" evidence="7">
    <location>
        <begin position="557"/>
        <end position="576"/>
    </location>
</feature>
<dbReference type="GO" id="GO:0000978">
    <property type="term" value="F:RNA polymerase II cis-regulatory region sequence-specific DNA binding"/>
    <property type="evidence" value="ECO:0007669"/>
    <property type="project" value="TreeGrafter"/>
</dbReference>
<dbReference type="Pfam" id="PF00010">
    <property type="entry name" value="HLH"/>
    <property type="match status" value="1"/>
</dbReference>
<dbReference type="PANTHER" id="PTHR15741">
    <property type="entry name" value="BASIC HELIX-LOOP-HELIX ZIP TRANSCRIPTION FACTOR"/>
    <property type="match status" value="1"/>
</dbReference>
<feature type="compositionally biased region" description="Polar residues" evidence="7">
    <location>
        <begin position="978"/>
        <end position="987"/>
    </location>
</feature>
<feature type="domain" description="BHLH" evidence="8">
    <location>
        <begin position="769"/>
        <end position="852"/>
    </location>
</feature>